<dbReference type="PANTHER" id="PTHR33608">
    <property type="entry name" value="BLL2464 PROTEIN"/>
    <property type="match status" value="1"/>
</dbReference>
<protein>
    <submittedName>
        <fullName evidence="2">DUF58 domain-containing protein</fullName>
    </submittedName>
</protein>
<dbReference type="Pfam" id="PF01882">
    <property type="entry name" value="DUF58"/>
    <property type="match status" value="1"/>
</dbReference>
<evidence type="ECO:0000313" key="3">
    <source>
        <dbReference type="Proteomes" id="UP001595548"/>
    </source>
</evidence>
<dbReference type="PANTHER" id="PTHR33608:SF12">
    <property type="entry name" value="DUF58 DOMAIN-CONTAINING PROTEIN"/>
    <property type="match status" value="1"/>
</dbReference>
<evidence type="ECO:0000259" key="1">
    <source>
        <dbReference type="Pfam" id="PF01882"/>
    </source>
</evidence>
<accession>A0ABV7HUF1</accession>
<dbReference type="SUPFAM" id="SSF53300">
    <property type="entry name" value="vWA-like"/>
    <property type="match status" value="1"/>
</dbReference>
<dbReference type="InterPro" id="IPR036465">
    <property type="entry name" value="vWFA_dom_sf"/>
</dbReference>
<proteinExistence type="predicted"/>
<comment type="caution">
    <text evidence="2">The sequence shown here is derived from an EMBL/GenBank/DDBJ whole genome shotgun (WGS) entry which is preliminary data.</text>
</comment>
<reference evidence="3" key="1">
    <citation type="journal article" date="2019" name="Int. J. Syst. Evol. Microbiol.">
        <title>The Global Catalogue of Microorganisms (GCM) 10K type strain sequencing project: providing services to taxonomists for standard genome sequencing and annotation.</title>
        <authorList>
            <consortium name="The Broad Institute Genomics Platform"/>
            <consortium name="The Broad Institute Genome Sequencing Center for Infectious Disease"/>
            <person name="Wu L."/>
            <person name="Ma J."/>
        </authorList>
    </citation>
    <scope>NUCLEOTIDE SEQUENCE [LARGE SCALE GENOMIC DNA]</scope>
    <source>
        <strain evidence="3">KCTC 52141</strain>
    </source>
</reference>
<evidence type="ECO:0000313" key="2">
    <source>
        <dbReference type="EMBL" id="MFC3156175.1"/>
    </source>
</evidence>
<gene>
    <name evidence="2" type="ORF">ACFOEB_13275</name>
</gene>
<sequence length="315" mass="35802">MKDQAETNTTLDTRIYTDFSHLKGLQRQARKLNFLPRHNSKSILSGRHGSRIRGRGLSFEELRDYRIGDDIRTIDWRVTARTGVPHVRVYAEEKDRSAVLIVDQRINMFFGTKRNMKSVTASEAAAICAYRIFAQGDRVGAVLFNDTEVKSFKPSKRVQMVEQIVRELSDLNLQLNSNLATPKKKMHLNHPLEAAARLVRHDQLIIVISDFAEIDEATEQYLSQMAAHNDVVLALVSDPISLQVPAGVQLPVSDGEKQMTLDTRRDVTQQTLQKSFSNRRATVLNWQEQLNITVLELNTAADTLSQFMQAFAVRR</sequence>
<name>A0ABV7HUF1_9GAMM</name>
<organism evidence="2 3">
    <name type="scientific">Gilvimarinus japonicus</name>
    <dbReference type="NCBI Taxonomy" id="1796469"/>
    <lineage>
        <taxon>Bacteria</taxon>
        <taxon>Pseudomonadati</taxon>
        <taxon>Pseudomonadota</taxon>
        <taxon>Gammaproteobacteria</taxon>
        <taxon>Cellvibrionales</taxon>
        <taxon>Cellvibrionaceae</taxon>
        <taxon>Gilvimarinus</taxon>
    </lineage>
</organism>
<dbReference type="EMBL" id="JBHRTL010000028">
    <property type="protein sequence ID" value="MFC3156175.1"/>
    <property type="molecule type" value="Genomic_DNA"/>
</dbReference>
<keyword evidence="3" id="KW-1185">Reference proteome</keyword>
<dbReference type="RefSeq" id="WP_382417307.1">
    <property type="nucleotide sequence ID" value="NZ_AP031500.1"/>
</dbReference>
<feature type="domain" description="DUF58" evidence="1">
    <location>
        <begin position="61"/>
        <end position="274"/>
    </location>
</feature>
<dbReference type="InterPro" id="IPR002881">
    <property type="entry name" value="DUF58"/>
</dbReference>
<dbReference type="Proteomes" id="UP001595548">
    <property type="component" value="Unassembled WGS sequence"/>
</dbReference>